<dbReference type="InterPro" id="IPR002912">
    <property type="entry name" value="ACT_dom"/>
</dbReference>
<dbReference type="InterPro" id="IPR045865">
    <property type="entry name" value="ACT-like_dom_sf"/>
</dbReference>
<evidence type="ECO:0000259" key="1">
    <source>
        <dbReference type="PROSITE" id="PS51671"/>
    </source>
</evidence>
<proteinExistence type="predicted"/>
<dbReference type="Gene3D" id="3.30.70.260">
    <property type="match status" value="1"/>
</dbReference>
<organism evidence="2">
    <name type="scientific">marine metagenome</name>
    <dbReference type="NCBI Taxonomy" id="408172"/>
    <lineage>
        <taxon>unclassified sequences</taxon>
        <taxon>metagenomes</taxon>
        <taxon>ecological metagenomes</taxon>
    </lineage>
</organism>
<sequence>MSVELRNEAGALERVLGVLRRRAINVDELTLSKKTGEVYHVVMSVTDEVVQAGPDRIIKELSSLFVVATAMQVEDS</sequence>
<feature type="domain" description="ACT" evidence="1">
    <location>
        <begin position="1"/>
        <end position="76"/>
    </location>
</feature>
<dbReference type="PROSITE" id="PS51671">
    <property type="entry name" value="ACT"/>
    <property type="match status" value="1"/>
</dbReference>
<evidence type="ECO:0000313" key="2">
    <source>
        <dbReference type="EMBL" id="SVA94819.1"/>
    </source>
</evidence>
<dbReference type="SUPFAM" id="SSF55021">
    <property type="entry name" value="ACT-like"/>
    <property type="match status" value="1"/>
</dbReference>
<gene>
    <name evidence="2" type="ORF">METZ01_LOCUS147673</name>
</gene>
<dbReference type="AlphaFoldDB" id="A0A382A081"/>
<reference evidence="2" key="1">
    <citation type="submission" date="2018-05" db="EMBL/GenBank/DDBJ databases">
        <authorList>
            <person name="Lanie J.A."/>
            <person name="Ng W.-L."/>
            <person name="Kazmierczak K.M."/>
            <person name="Andrzejewski T.M."/>
            <person name="Davidsen T.M."/>
            <person name="Wayne K.J."/>
            <person name="Tettelin H."/>
            <person name="Glass J.I."/>
            <person name="Rusch D."/>
            <person name="Podicherti R."/>
            <person name="Tsui H.-C.T."/>
            <person name="Winkler M.E."/>
        </authorList>
    </citation>
    <scope>NUCLEOTIDE SEQUENCE</scope>
</reference>
<dbReference type="EMBL" id="UINC01023344">
    <property type="protein sequence ID" value="SVA94819.1"/>
    <property type="molecule type" value="Genomic_DNA"/>
</dbReference>
<name>A0A382A081_9ZZZZ</name>
<dbReference type="Pfam" id="PF22629">
    <property type="entry name" value="ACT_AHAS_ss"/>
    <property type="match status" value="1"/>
</dbReference>
<dbReference type="InterPro" id="IPR054480">
    <property type="entry name" value="AHAS_small-like_ACT"/>
</dbReference>
<accession>A0A382A081</accession>
<protein>
    <recommendedName>
        <fullName evidence="1">ACT domain-containing protein</fullName>
    </recommendedName>
</protein>